<organism evidence="1 2">
    <name type="scientific">Penicillium chrysogenum</name>
    <name type="common">Penicillium notatum</name>
    <dbReference type="NCBI Taxonomy" id="5076"/>
    <lineage>
        <taxon>Eukaryota</taxon>
        <taxon>Fungi</taxon>
        <taxon>Dikarya</taxon>
        <taxon>Ascomycota</taxon>
        <taxon>Pezizomycotina</taxon>
        <taxon>Eurotiomycetes</taxon>
        <taxon>Eurotiomycetidae</taxon>
        <taxon>Eurotiales</taxon>
        <taxon>Aspergillaceae</taxon>
        <taxon>Penicillium</taxon>
        <taxon>Penicillium chrysogenum species complex</taxon>
    </lineage>
</organism>
<accession>A0ABQ8W9M4</accession>
<dbReference type="Proteomes" id="UP001220256">
    <property type="component" value="Unassembled WGS sequence"/>
</dbReference>
<name>A0ABQ8W9M4_PENCH</name>
<evidence type="ECO:0000313" key="1">
    <source>
        <dbReference type="EMBL" id="KAJ5261518.1"/>
    </source>
</evidence>
<evidence type="ECO:0000313" key="2">
    <source>
        <dbReference type="Proteomes" id="UP001220256"/>
    </source>
</evidence>
<protein>
    <submittedName>
        <fullName evidence="1">Uncharacterized protein</fullName>
    </submittedName>
</protein>
<proteinExistence type="predicted"/>
<reference evidence="1 2" key="1">
    <citation type="journal article" date="2023" name="IMA Fungus">
        <title>Comparative genomic study of the Penicillium genus elucidates a diverse pangenome and 15 lateral gene transfer events.</title>
        <authorList>
            <person name="Petersen C."/>
            <person name="Sorensen T."/>
            <person name="Nielsen M.R."/>
            <person name="Sondergaard T.E."/>
            <person name="Sorensen J.L."/>
            <person name="Fitzpatrick D.A."/>
            <person name="Frisvad J.C."/>
            <person name="Nielsen K.L."/>
        </authorList>
    </citation>
    <scope>NUCLEOTIDE SEQUENCE [LARGE SCALE GENOMIC DNA]</scope>
    <source>
        <strain evidence="1 2">IBT 3361</strain>
    </source>
</reference>
<dbReference type="EMBL" id="JAPVEB010000006">
    <property type="protein sequence ID" value="KAJ5261518.1"/>
    <property type="molecule type" value="Genomic_DNA"/>
</dbReference>
<sequence>MTTGDLGGIQRVDIRRFAWTYSSKQLVEIRKDMVAVAVIISSEEPEHITDFSIRTLVQQQYEDFELQKQKAILKTILDAKKESSART</sequence>
<comment type="caution">
    <text evidence="1">The sequence shown here is derived from an EMBL/GenBank/DDBJ whole genome shotgun (WGS) entry which is preliminary data.</text>
</comment>
<keyword evidence="2" id="KW-1185">Reference proteome</keyword>
<gene>
    <name evidence="1" type="ORF">N7505_008385</name>
</gene>